<dbReference type="RefSeq" id="WP_254418171.1">
    <property type="nucleotide sequence ID" value="NZ_BAAAJB010000016.1"/>
</dbReference>
<evidence type="ECO:0000313" key="3">
    <source>
        <dbReference type="Proteomes" id="UP001055940"/>
    </source>
</evidence>
<feature type="region of interest" description="Disordered" evidence="1">
    <location>
        <begin position="1"/>
        <end position="31"/>
    </location>
</feature>
<accession>A0ABY5D3B2</accession>
<reference evidence="2" key="1">
    <citation type="submission" date="2022-06" db="EMBL/GenBank/DDBJ databases">
        <authorList>
            <person name="Ping M."/>
        </authorList>
    </citation>
    <scope>NUCLEOTIDE SEQUENCE</scope>
    <source>
        <strain evidence="2">JCM11759T</strain>
    </source>
</reference>
<dbReference type="EMBL" id="CP099837">
    <property type="protein sequence ID" value="USY18859.1"/>
    <property type="molecule type" value="Genomic_DNA"/>
</dbReference>
<protein>
    <submittedName>
        <fullName evidence="2">Uncharacterized protein</fullName>
    </submittedName>
</protein>
<evidence type="ECO:0000313" key="2">
    <source>
        <dbReference type="EMBL" id="USY18859.1"/>
    </source>
</evidence>
<proteinExistence type="predicted"/>
<name>A0ABY5D3B2_9ACTN</name>
<evidence type="ECO:0000256" key="1">
    <source>
        <dbReference type="SAM" id="MobiDB-lite"/>
    </source>
</evidence>
<dbReference type="Proteomes" id="UP001055940">
    <property type="component" value="Chromosome"/>
</dbReference>
<organism evidence="2 3">
    <name type="scientific">Nocardiopsis exhalans</name>
    <dbReference type="NCBI Taxonomy" id="163604"/>
    <lineage>
        <taxon>Bacteria</taxon>
        <taxon>Bacillati</taxon>
        <taxon>Actinomycetota</taxon>
        <taxon>Actinomycetes</taxon>
        <taxon>Streptosporangiales</taxon>
        <taxon>Nocardiopsidaceae</taxon>
        <taxon>Nocardiopsis</taxon>
    </lineage>
</organism>
<sequence length="105" mass="11078">MTTTTTTATPEPPEKPEPAKPLSGADLSESDRSAIADAVGVKPDLISLVKGDDYAAVRANCQKIADHMGIRPVTKVVDNGDKLTAAALAEKIRERMGYGSVKEVK</sequence>
<gene>
    <name evidence="2" type="ORF">NE857_26835</name>
</gene>
<keyword evidence="3" id="KW-1185">Reference proteome</keyword>